<evidence type="ECO:0000313" key="1">
    <source>
        <dbReference type="EMBL" id="EFH87235.1"/>
    </source>
</evidence>
<dbReference type="Proteomes" id="UP000004508">
    <property type="component" value="Unassembled WGS sequence"/>
</dbReference>
<dbReference type="EMBL" id="ADVG01000002">
    <property type="protein sequence ID" value="EFH87235.1"/>
    <property type="molecule type" value="Genomic_DNA"/>
</dbReference>
<protein>
    <submittedName>
        <fullName evidence="1">Uncharacterized protein</fullName>
    </submittedName>
</protein>
<proteinExistence type="predicted"/>
<reference evidence="1 2" key="1">
    <citation type="journal article" date="2011" name="Stand. Genomic Sci.">
        <title>Non-contiguous finished genome sequence and contextual data of the filamentous soil bacterium Ktedonobacter racemifer type strain (SOSP1-21).</title>
        <authorList>
            <person name="Chang Y.J."/>
            <person name="Land M."/>
            <person name="Hauser L."/>
            <person name="Chertkov O."/>
            <person name="Del Rio T.G."/>
            <person name="Nolan M."/>
            <person name="Copeland A."/>
            <person name="Tice H."/>
            <person name="Cheng J.F."/>
            <person name="Lucas S."/>
            <person name="Han C."/>
            <person name="Goodwin L."/>
            <person name="Pitluck S."/>
            <person name="Ivanova N."/>
            <person name="Ovchinikova G."/>
            <person name="Pati A."/>
            <person name="Chen A."/>
            <person name="Palaniappan K."/>
            <person name="Mavromatis K."/>
            <person name="Liolios K."/>
            <person name="Brettin T."/>
            <person name="Fiebig A."/>
            <person name="Rohde M."/>
            <person name="Abt B."/>
            <person name="Goker M."/>
            <person name="Detter J.C."/>
            <person name="Woyke T."/>
            <person name="Bristow J."/>
            <person name="Eisen J.A."/>
            <person name="Markowitz V."/>
            <person name="Hugenholtz P."/>
            <person name="Kyrpides N.C."/>
            <person name="Klenk H.P."/>
            <person name="Lapidus A."/>
        </authorList>
    </citation>
    <scope>NUCLEOTIDE SEQUENCE [LARGE SCALE GENOMIC DNA]</scope>
    <source>
        <strain evidence="2">DSM 44963</strain>
    </source>
</reference>
<dbReference type="STRING" id="485913.Krac_8564"/>
<evidence type="ECO:0000313" key="2">
    <source>
        <dbReference type="Proteomes" id="UP000004508"/>
    </source>
</evidence>
<accession>D6TN85</accession>
<keyword evidence="2" id="KW-1185">Reference proteome</keyword>
<comment type="caution">
    <text evidence="1">The sequence shown here is derived from an EMBL/GenBank/DDBJ whole genome shotgun (WGS) entry which is preliminary data.</text>
</comment>
<dbReference type="InParanoid" id="D6TN85"/>
<organism evidence="1 2">
    <name type="scientific">Ktedonobacter racemifer DSM 44963</name>
    <dbReference type="NCBI Taxonomy" id="485913"/>
    <lineage>
        <taxon>Bacteria</taxon>
        <taxon>Bacillati</taxon>
        <taxon>Chloroflexota</taxon>
        <taxon>Ktedonobacteria</taxon>
        <taxon>Ktedonobacterales</taxon>
        <taxon>Ktedonobacteraceae</taxon>
        <taxon>Ktedonobacter</taxon>
    </lineage>
</organism>
<sequence>MLKRDYGYSDEEVAQAMQEDEELRFQRYGWIEKIRNVKAIGYVTKYLMKALSVGEQGTKEVKREREVLVRGEDGMAHLEKEAVTERVASKAHRICYSRQFFPESVADMRKRLFAGVEHEVQGEDDAPVIASEEQTQEEGSGWALIERELEEVIDMEEYKRRRYAEVAQQLDEVSQEDEEAYQEHKREIAAQIAREARLAVRGVYRELERKVLQEAIAEGRPFCRRVLSVWDYHRKMLRLAG</sequence>
<dbReference type="AlphaFoldDB" id="D6TN85"/>
<name>D6TN85_KTERA</name>
<gene>
    <name evidence="1" type="ORF">Krac_8564</name>
</gene>